<keyword evidence="2" id="KW-1133">Transmembrane helix</keyword>
<gene>
    <name evidence="3" type="ORF">GA0070609_1399</name>
</gene>
<feature type="compositionally biased region" description="Polar residues" evidence="1">
    <location>
        <begin position="290"/>
        <end position="301"/>
    </location>
</feature>
<reference evidence="3 4" key="1">
    <citation type="submission" date="2016-06" db="EMBL/GenBank/DDBJ databases">
        <authorList>
            <person name="Kjaerup R.B."/>
            <person name="Dalgaard T.S."/>
            <person name="Juul-Madsen H.R."/>
        </authorList>
    </citation>
    <scope>NUCLEOTIDE SEQUENCE [LARGE SCALE GENOMIC DNA]</scope>
    <source>
        <strain evidence="3 4">DSM 43904</strain>
    </source>
</reference>
<keyword evidence="4" id="KW-1185">Reference proteome</keyword>
<protein>
    <submittedName>
        <fullName evidence="3">Uncharacterized protein</fullName>
    </submittedName>
</protein>
<organism evidence="3 4">
    <name type="scientific">Micromonospora echinaurantiaca</name>
    <dbReference type="NCBI Taxonomy" id="47857"/>
    <lineage>
        <taxon>Bacteria</taxon>
        <taxon>Bacillati</taxon>
        <taxon>Actinomycetota</taxon>
        <taxon>Actinomycetes</taxon>
        <taxon>Micromonosporales</taxon>
        <taxon>Micromonosporaceae</taxon>
        <taxon>Micromonospora</taxon>
    </lineage>
</organism>
<evidence type="ECO:0000256" key="1">
    <source>
        <dbReference type="SAM" id="MobiDB-lite"/>
    </source>
</evidence>
<proteinExistence type="predicted"/>
<dbReference type="RefSeq" id="WP_197700219.1">
    <property type="nucleotide sequence ID" value="NZ_LT607750.1"/>
</dbReference>
<feature type="region of interest" description="Disordered" evidence="1">
    <location>
        <begin position="290"/>
        <end position="331"/>
    </location>
</feature>
<dbReference type="AlphaFoldDB" id="A0A1C5HDA7"/>
<evidence type="ECO:0000313" key="3">
    <source>
        <dbReference type="EMBL" id="SCG43960.1"/>
    </source>
</evidence>
<accession>A0A1C5HDA7</accession>
<feature type="transmembrane region" description="Helical" evidence="2">
    <location>
        <begin position="45"/>
        <end position="64"/>
    </location>
</feature>
<dbReference type="Proteomes" id="UP000198217">
    <property type="component" value="Chromosome I"/>
</dbReference>
<feature type="transmembrane region" description="Helical" evidence="2">
    <location>
        <begin position="16"/>
        <end position="33"/>
    </location>
</feature>
<sequence length="331" mass="35214">MLIRERLGRSVGPRNLQVAFGVFALVAGALITLRQDAHHPLFQTAGTVGYAAAAVLSFGSWFALGRAASAAPARRILIVFHLLFLPAQFLFLLAHQVPWLGMLLSTMIAVGLKPRFPRLGRVARKVWLTLHIGIGVGWLGVSLAMLVLSIVGVTTDRHEVRHGAYVLMDTFNIALAIPSVFLAIITGVVVSLGTPWGLIKHRWVLAKLIIALSLPVLATFEGPWIDELMARSEDPAAEPGGTGILLVGAMALFLALLWTATVLSVFKPGGRTRWGRRENARGRPVETAMTVGTGQPVTDSSGAGPRGARRGPAAGRPAARAHLARGGGPPF</sequence>
<keyword evidence="2" id="KW-0812">Transmembrane</keyword>
<feature type="compositionally biased region" description="Low complexity" evidence="1">
    <location>
        <begin position="310"/>
        <end position="321"/>
    </location>
</feature>
<feature type="transmembrane region" description="Helical" evidence="2">
    <location>
        <begin position="244"/>
        <end position="266"/>
    </location>
</feature>
<keyword evidence="2" id="KW-0472">Membrane</keyword>
<evidence type="ECO:0000313" key="4">
    <source>
        <dbReference type="Proteomes" id="UP000198217"/>
    </source>
</evidence>
<name>A0A1C5HDA7_9ACTN</name>
<evidence type="ECO:0000256" key="2">
    <source>
        <dbReference type="SAM" id="Phobius"/>
    </source>
</evidence>
<feature type="transmembrane region" description="Helical" evidence="2">
    <location>
        <begin position="76"/>
        <end position="93"/>
    </location>
</feature>
<feature type="transmembrane region" description="Helical" evidence="2">
    <location>
        <begin position="128"/>
        <end position="151"/>
    </location>
</feature>
<feature type="transmembrane region" description="Helical" evidence="2">
    <location>
        <begin position="171"/>
        <end position="192"/>
    </location>
</feature>
<dbReference type="EMBL" id="LT607750">
    <property type="protein sequence ID" value="SCG43960.1"/>
    <property type="molecule type" value="Genomic_DNA"/>
</dbReference>